<dbReference type="CDD" id="cd00018">
    <property type="entry name" value="AP2"/>
    <property type="match status" value="1"/>
</dbReference>
<keyword evidence="6" id="KW-0010">Activator</keyword>
<evidence type="ECO:0000256" key="5">
    <source>
        <dbReference type="ARBA" id="ARBA00023125"/>
    </source>
</evidence>
<gene>
    <name evidence="10" type="primary">ERF128</name>
</gene>
<dbReference type="FunFam" id="3.30.730.10:FF:000001">
    <property type="entry name" value="Ethylene-responsive transcription factor 2"/>
    <property type="match status" value="1"/>
</dbReference>
<keyword evidence="8" id="KW-0539">Nucleus</keyword>
<keyword evidence="3" id="KW-0611">Plant defense</keyword>
<evidence type="ECO:0000256" key="4">
    <source>
        <dbReference type="ARBA" id="ARBA00023015"/>
    </source>
</evidence>
<dbReference type="SMART" id="SM00380">
    <property type="entry name" value="AP2"/>
    <property type="match status" value="1"/>
</dbReference>
<organism evidence="10">
    <name type="scientific">Salvia miltiorrhiza</name>
    <name type="common">Chinese sage</name>
    <dbReference type="NCBI Taxonomy" id="226208"/>
    <lineage>
        <taxon>Eukaryota</taxon>
        <taxon>Viridiplantae</taxon>
        <taxon>Streptophyta</taxon>
        <taxon>Embryophyta</taxon>
        <taxon>Tracheophyta</taxon>
        <taxon>Spermatophyta</taxon>
        <taxon>Magnoliopsida</taxon>
        <taxon>eudicotyledons</taxon>
        <taxon>Gunneridae</taxon>
        <taxon>Pentapetalae</taxon>
        <taxon>asterids</taxon>
        <taxon>lamiids</taxon>
        <taxon>Lamiales</taxon>
        <taxon>Lamiaceae</taxon>
        <taxon>Nepetoideae</taxon>
        <taxon>Mentheae</taxon>
        <taxon>Salviinae</taxon>
        <taxon>Salvia</taxon>
        <taxon>Salvia incertae sedis</taxon>
    </lineage>
</organism>
<dbReference type="AlphaFoldDB" id="A0A411DXJ4"/>
<keyword evidence="4" id="KW-0805">Transcription regulation</keyword>
<evidence type="ECO:0000256" key="3">
    <source>
        <dbReference type="ARBA" id="ARBA00022821"/>
    </source>
</evidence>
<keyword evidence="2" id="KW-0936">Ethylene signaling pathway</keyword>
<dbReference type="InterPro" id="IPR044808">
    <property type="entry name" value="ERF_plant"/>
</dbReference>
<sequence length="210" mass="23704">MAFCDEVSAIERIRMHLLGEFEFELEFESSASSSSSSESGSPDSELFAAQYVFDFDRNQKLGSPPPAAKRLEWIEFGSGNSSDDGAAAVAEEQQHYRGVRRRPWGKYAAEIRDPKRRGSRVWLGTFDTAAEAARAYDRAAFRMRGSKAILNFPLEIQREREAAAAGAGGKRRREEELELRQQKMVKCETAEWEWAAPLTPLCWHLPTHTS</sequence>
<dbReference type="Pfam" id="PF00847">
    <property type="entry name" value="AP2"/>
    <property type="match status" value="1"/>
</dbReference>
<dbReference type="SUPFAM" id="SSF54171">
    <property type="entry name" value="DNA-binding domain"/>
    <property type="match status" value="1"/>
</dbReference>
<dbReference type="PANTHER" id="PTHR31190">
    <property type="entry name" value="DNA-BINDING DOMAIN"/>
    <property type="match status" value="1"/>
</dbReference>
<evidence type="ECO:0000256" key="7">
    <source>
        <dbReference type="ARBA" id="ARBA00023163"/>
    </source>
</evidence>
<dbReference type="GO" id="GO:0005634">
    <property type="term" value="C:nucleus"/>
    <property type="evidence" value="ECO:0007669"/>
    <property type="project" value="UniProtKB-SubCell"/>
</dbReference>
<comment type="subcellular location">
    <subcellularLocation>
        <location evidence="1">Nucleus</location>
    </subcellularLocation>
</comment>
<keyword evidence="7" id="KW-0804">Transcription</keyword>
<accession>A0A411DXJ4</accession>
<dbReference type="PRINTS" id="PR00367">
    <property type="entry name" value="ETHRSPELEMNT"/>
</dbReference>
<evidence type="ECO:0000256" key="1">
    <source>
        <dbReference type="ARBA" id="ARBA00004123"/>
    </source>
</evidence>
<feature type="domain" description="AP2/ERF" evidence="9">
    <location>
        <begin position="95"/>
        <end position="153"/>
    </location>
</feature>
<proteinExistence type="evidence at transcript level"/>
<dbReference type="GO" id="GO:0006952">
    <property type="term" value="P:defense response"/>
    <property type="evidence" value="ECO:0007669"/>
    <property type="project" value="UniProtKB-KW"/>
</dbReference>
<dbReference type="InterPro" id="IPR001471">
    <property type="entry name" value="AP2/ERF_dom"/>
</dbReference>
<evidence type="ECO:0000256" key="2">
    <source>
        <dbReference type="ARBA" id="ARBA00022745"/>
    </source>
</evidence>
<dbReference type="PROSITE" id="PS51032">
    <property type="entry name" value="AP2_ERF"/>
    <property type="match status" value="1"/>
</dbReference>
<dbReference type="Gene3D" id="3.30.730.10">
    <property type="entry name" value="AP2/ERF domain"/>
    <property type="match status" value="1"/>
</dbReference>
<reference evidence="10" key="1">
    <citation type="submission" date="2018-02" db="EMBL/GenBank/DDBJ databases">
        <authorList>
            <person name="Zhang Y."/>
            <person name="Ji A."/>
            <person name="Xu Z."/>
            <person name="Song J."/>
        </authorList>
    </citation>
    <scope>NUCLEOTIDE SEQUENCE</scope>
</reference>
<protein>
    <submittedName>
        <fullName evidence="10">AP2/ERF transcription factor</fullName>
    </submittedName>
</protein>
<dbReference type="GO" id="GO:0009873">
    <property type="term" value="P:ethylene-activated signaling pathway"/>
    <property type="evidence" value="ECO:0007669"/>
    <property type="project" value="UniProtKB-KW"/>
</dbReference>
<name>A0A411DXJ4_SALMI</name>
<evidence type="ECO:0000256" key="6">
    <source>
        <dbReference type="ARBA" id="ARBA00023159"/>
    </source>
</evidence>
<dbReference type="InterPro" id="IPR036955">
    <property type="entry name" value="AP2/ERF_dom_sf"/>
</dbReference>
<dbReference type="EMBL" id="MG897156">
    <property type="protein sequence ID" value="QBA30207.1"/>
    <property type="molecule type" value="mRNA"/>
</dbReference>
<dbReference type="GO" id="GO:0000976">
    <property type="term" value="F:transcription cis-regulatory region binding"/>
    <property type="evidence" value="ECO:0007669"/>
    <property type="project" value="UniProtKB-ARBA"/>
</dbReference>
<dbReference type="InterPro" id="IPR016177">
    <property type="entry name" value="DNA-bd_dom_sf"/>
</dbReference>
<evidence type="ECO:0000256" key="8">
    <source>
        <dbReference type="ARBA" id="ARBA00023242"/>
    </source>
</evidence>
<keyword evidence="5" id="KW-0238">DNA-binding</keyword>
<evidence type="ECO:0000313" key="10">
    <source>
        <dbReference type="EMBL" id="QBA30207.1"/>
    </source>
</evidence>
<evidence type="ECO:0000259" key="9">
    <source>
        <dbReference type="PROSITE" id="PS51032"/>
    </source>
</evidence>
<dbReference type="PANTHER" id="PTHR31190:SF499">
    <property type="entry name" value="ETHYLENE-RESPONSIVE TRANSCRIPTION FACTOR ERF105"/>
    <property type="match status" value="1"/>
</dbReference>
<dbReference type="GO" id="GO:0003700">
    <property type="term" value="F:DNA-binding transcription factor activity"/>
    <property type="evidence" value="ECO:0007669"/>
    <property type="project" value="InterPro"/>
</dbReference>